<organism evidence="3 4">
    <name type="scientific">Dactylosporangium cerinum</name>
    <dbReference type="NCBI Taxonomy" id="1434730"/>
    <lineage>
        <taxon>Bacteria</taxon>
        <taxon>Bacillati</taxon>
        <taxon>Actinomycetota</taxon>
        <taxon>Actinomycetes</taxon>
        <taxon>Micromonosporales</taxon>
        <taxon>Micromonosporaceae</taxon>
        <taxon>Dactylosporangium</taxon>
    </lineage>
</organism>
<protein>
    <submittedName>
        <fullName evidence="3">Transposase</fullName>
    </submittedName>
</protein>
<keyword evidence="4" id="KW-1185">Reference proteome</keyword>
<comment type="caution">
    <text evidence="3">The sequence shown here is derived from an EMBL/GenBank/DDBJ whole genome shotgun (WGS) entry which is preliminary data.</text>
</comment>
<dbReference type="EMBL" id="JBHSIU010000130">
    <property type="protein sequence ID" value="MFC5007758.1"/>
    <property type="molecule type" value="Genomic_DNA"/>
</dbReference>
<feature type="compositionally biased region" description="Pro residues" evidence="1">
    <location>
        <begin position="1"/>
        <end position="10"/>
    </location>
</feature>
<dbReference type="InterPro" id="IPR004291">
    <property type="entry name" value="Transposase_IS66_central"/>
</dbReference>
<evidence type="ECO:0000256" key="1">
    <source>
        <dbReference type="SAM" id="MobiDB-lite"/>
    </source>
</evidence>
<accession>A0ABV9WL70</accession>
<dbReference type="Proteomes" id="UP001595912">
    <property type="component" value="Unassembled WGS sequence"/>
</dbReference>
<dbReference type="Pfam" id="PF03050">
    <property type="entry name" value="DDE_Tnp_IS66"/>
    <property type="match status" value="1"/>
</dbReference>
<proteinExistence type="predicted"/>
<feature type="compositionally biased region" description="Low complexity" evidence="1">
    <location>
        <begin position="25"/>
        <end position="38"/>
    </location>
</feature>
<evidence type="ECO:0000259" key="2">
    <source>
        <dbReference type="Pfam" id="PF03050"/>
    </source>
</evidence>
<gene>
    <name evidence="3" type="ORF">ACFPIJ_59370</name>
</gene>
<name>A0ABV9WL70_9ACTN</name>
<reference evidence="4" key="1">
    <citation type="journal article" date="2019" name="Int. J. Syst. Evol. Microbiol.">
        <title>The Global Catalogue of Microorganisms (GCM) 10K type strain sequencing project: providing services to taxonomists for standard genome sequencing and annotation.</title>
        <authorList>
            <consortium name="The Broad Institute Genomics Platform"/>
            <consortium name="The Broad Institute Genome Sequencing Center for Infectious Disease"/>
            <person name="Wu L."/>
            <person name="Ma J."/>
        </authorList>
    </citation>
    <scope>NUCLEOTIDE SEQUENCE [LARGE SCALE GENOMIC DNA]</scope>
    <source>
        <strain evidence="4">CGMCC 4.7152</strain>
    </source>
</reference>
<dbReference type="RefSeq" id="WP_380128399.1">
    <property type="nucleotide sequence ID" value="NZ_JBHSIU010000130.1"/>
</dbReference>
<feature type="region of interest" description="Disordered" evidence="1">
    <location>
        <begin position="1"/>
        <end position="46"/>
    </location>
</feature>
<evidence type="ECO:0000313" key="4">
    <source>
        <dbReference type="Proteomes" id="UP001595912"/>
    </source>
</evidence>
<evidence type="ECO:0000313" key="3">
    <source>
        <dbReference type="EMBL" id="MFC5007758.1"/>
    </source>
</evidence>
<feature type="domain" description="Transposase IS66 central" evidence="2">
    <location>
        <begin position="40"/>
        <end position="88"/>
    </location>
</feature>
<sequence length="133" mass="15249">MPPTPHPNANPAPKRQPARRPPNTDPNTDTDPDPGTSTGHRRRTPAVNLLARLSGFTNDVLRFAHDLRVAFDNNLAERDIRMVKLRQNQRRPPHLDRRPHLLRHPQLPHHTHRHGLNALTQLHNGHTWIPTTT</sequence>